<proteinExistence type="predicted"/>
<dbReference type="PROSITE" id="PS50943">
    <property type="entry name" value="HTH_CROC1"/>
    <property type="match status" value="1"/>
</dbReference>
<gene>
    <name evidence="3" type="primary">orf89c</name>
</gene>
<dbReference type="PANTHER" id="PTHR46797">
    <property type="entry name" value="HTH-TYPE TRANSCRIPTIONAL REGULATOR"/>
    <property type="match status" value="1"/>
</dbReference>
<evidence type="ECO:0000256" key="1">
    <source>
        <dbReference type="ARBA" id="ARBA00023125"/>
    </source>
</evidence>
<dbReference type="Gene3D" id="1.10.260.40">
    <property type="entry name" value="lambda repressor-like DNA-binding domains"/>
    <property type="match status" value="1"/>
</dbReference>
<dbReference type="Pfam" id="PF01381">
    <property type="entry name" value="HTH_3"/>
    <property type="match status" value="1"/>
</dbReference>
<evidence type="ECO:0000313" key="3">
    <source>
        <dbReference type="EMBL" id="BAN59551.1"/>
    </source>
</evidence>
<dbReference type="InterPro" id="IPR010982">
    <property type="entry name" value="Lambda_DNA-bd_dom_sf"/>
</dbReference>
<dbReference type="GO" id="GO:0003677">
    <property type="term" value="F:DNA binding"/>
    <property type="evidence" value="ECO:0007669"/>
    <property type="project" value="UniProtKB-KW"/>
</dbReference>
<organism evidence="3 4">
    <name type="scientific">Bacillus phage phiNIT1</name>
    <dbReference type="NCBI Taxonomy" id="207656"/>
    <lineage>
        <taxon>Viruses</taxon>
        <taxon>Duplodnaviria</taxon>
        <taxon>Heunggongvirae</taxon>
        <taxon>Uroviricota</taxon>
        <taxon>Caudoviricetes</taxon>
        <taxon>Herelleviridae</taxon>
        <taxon>Bastillevirinae</taxon>
        <taxon>Nitunavirus</taxon>
        <taxon>Nitunavirus NIT1</taxon>
    </lineage>
</organism>
<dbReference type="RefSeq" id="YP_008318319.1">
    <property type="nucleotide sequence ID" value="NC_021856.1"/>
</dbReference>
<evidence type="ECO:0000313" key="4">
    <source>
        <dbReference type="Proteomes" id="UP000014701"/>
    </source>
</evidence>
<name>S6ATK1_9CAUD</name>
<evidence type="ECO:0000259" key="2">
    <source>
        <dbReference type="PROSITE" id="PS50943"/>
    </source>
</evidence>
<accession>S6ATK1</accession>
<feature type="domain" description="HTH cro/C1-type" evidence="2">
    <location>
        <begin position="28"/>
        <end position="82"/>
    </location>
</feature>
<protein>
    <submittedName>
        <fullName evidence="3">Putative XRE family transcriptional regulator</fullName>
    </submittedName>
</protein>
<dbReference type="GeneID" id="16511529"/>
<dbReference type="PANTHER" id="PTHR46797:SF1">
    <property type="entry name" value="METHYLPHOSPHONATE SYNTHASE"/>
    <property type="match status" value="1"/>
</dbReference>
<dbReference type="KEGG" id="vg:16511529"/>
<dbReference type="Proteomes" id="UP000014701">
    <property type="component" value="Segment"/>
</dbReference>
<dbReference type="CDD" id="cd00093">
    <property type="entry name" value="HTH_XRE"/>
    <property type="match status" value="1"/>
</dbReference>
<keyword evidence="1" id="KW-0238">DNA-binding</keyword>
<dbReference type="GO" id="GO:0003700">
    <property type="term" value="F:DNA-binding transcription factor activity"/>
    <property type="evidence" value="ECO:0007669"/>
    <property type="project" value="TreeGrafter"/>
</dbReference>
<dbReference type="SUPFAM" id="SSF47413">
    <property type="entry name" value="lambda repressor-like DNA-binding domains"/>
    <property type="match status" value="1"/>
</dbReference>
<dbReference type="InterPro" id="IPR050807">
    <property type="entry name" value="TransReg_Diox_bact_type"/>
</dbReference>
<dbReference type="InterPro" id="IPR001387">
    <property type="entry name" value="Cro/C1-type_HTH"/>
</dbReference>
<keyword evidence="4" id="KW-1185">Reference proteome</keyword>
<reference evidence="3 4" key="1">
    <citation type="submission" date="2013-02" db="EMBL/GenBank/DDBJ databases">
        <title>phiNIT1 genome sequensing.</title>
        <authorList>
            <person name="Ozaki T."/>
            <person name="Kaneko J."/>
        </authorList>
    </citation>
    <scope>NUCLEOTIDE SEQUENCE [LARGE SCALE GENOMIC DNA]</scope>
    <source>
        <strain evidence="3">PhiNIT1</strain>
    </source>
</reference>
<sequence length="89" mass="10233">MKNFNDERNGLKLQDTKLYYALEIGGSIKAARHRKRLSQQRLSEMTGVSKMTILRIENGDNLPNIDTLVKLMDALDLELQLTTQQKEEV</sequence>
<dbReference type="SMART" id="SM00530">
    <property type="entry name" value="HTH_XRE"/>
    <property type="match status" value="1"/>
</dbReference>
<dbReference type="EMBL" id="AP013029">
    <property type="protein sequence ID" value="BAN59551.1"/>
    <property type="molecule type" value="Genomic_DNA"/>
</dbReference>